<evidence type="ECO:0000259" key="11">
    <source>
        <dbReference type="Pfam" id="PF10497"/>
    </source>
</evidence>
<comment type="caution">
    <text evidence="12">The sequence shown here is derived from an EMBL/GenBank/DDBJ whole genome shotgun (WGS) entry which is preliminary data.</text>
</comment>
<organism evidence="12 13">
    <name type="scientific">Aquatica leii</name>
    <dbReference type="NCBI Taxonomy" id="1421715"/>
    <lineage>
        <taxon>Eukaryota</taxon>
        <taxon>Metazoa</taxon>
        <taxon>Ecdysozoa</taxon>
        <taxon>Arthropoda</taxon>
        <taxon>Hexapoda</taxon>
        <taxon>Insecta</taxon>
        <taxon>Pterygota</taxon>
        <taxon>Neoptera</taxon>
        <taxon>Endopterygota</taxon>
        <taxon>Coleoptera</taxon>
        <taxon>Polyphaga</taxon>
        <taxon>Elateriformia</taxon>
        <taxon>Elateroidea</taxon>
        <taxon>Lampyridae</taxon>
        <taxon>Luciolinae</taxon>
        <taxon>Aquatica</taxon>
    </lineage>
</organism>
<dbReference type="PANTHER" id="PTHR31169:SF8">
    <property type="entry name" value="ZINC-FINGER DOMAIN OF MONOAMINE-OXIDASE A REPRESSOR R1 PROTEIN"/>
    <property type="match status" value="1"/>
</dbReference>
<dbReference type="Proteomes" id="UP001353858">
    <property type="component" value="Unassembled WGS sequence"/>
</dbReference>
<keyword evidence="13" id="KW-1185">Reference proteome</keyword>
<evidence type="ECO:0000256" key="3">
    <source>
        <dbReference type="ARBA" id="ARBA00022490"/>
    </source>
</evidence>
<dbReference type="GO" id="GO:0005737">
    <property type="term" value="C:cytoplasm"/>
    <property type="evidence" value="ECO:0007669"/>
    <property type="project" value="UniProtKB-SubCell"/>
</dbReference>
<evidence type="ECO:0000256" key="1">
    <source>
        <dbReference type="ARBA" id="ARBA00004123"/>
    </source>
</evidence>
<feature type="domain" description="Zinc-finger" evidence="11">
    <location>
        <begin position="213"/>
        <end position="308"/>
    </location>
</feature>
<keyword evidence="7" id="KW-0805">Transcription regulation</keyword>
<feature type="compositionally biased region" description="Polar residues" evidence="10">
    <location>
        <begin position="109"/>
        <end position="125"/>
    </location>
</feature>
<dbReference type="EMBL" id="JARPUR010000008">
    <property type="protein sequence ID" value="KAK4871700.1"/>
    <property type="molecule type" value="Genomic_DNA"/>
</dbReference>
<keyword evidence="8" id="KW-0804">Transcription</keyword>
<dbReference type="Pfam" id="PF10497">
    <property type="entry name" value="zf-4CXXC_R1"/>
    <property type="match status" value="1"/>
</dbReference>
<evidence type="ECO:0000256" key="4">
    <source>
        <dbReference type="ARBA" id="ARBA00022499"/>
    </source>
</evidence>
<evidence type="ECO:0000256" key="9">
    <source>
        <dbReference type="ARBA" id="ARBA00023242"/>
    </source>
</evidence>
<dbReference type="PANTHER" id="PTHR31169">
    <property type="entry name" value="OS05G0300700 PROTEIN"/>
    <property type="match status" value="1"/>
</dbReference>
<proteinExistence type="predicted"/>
<name>A0AAN7PXS1_9COLE</name>
<dbReference type="InterPro" id="IPR018866">
    <property type="entry name" value="Znf-4CXXC_R1"/>
</dbReference>
<dbReference type="GO" id="GO:0005634">
    <property type="term" value="C:nucleus"/>
    <property type="evidence" value="ECO:0007669"/>
    <property type="project" value="UniProtKB-SubCell"/>
</dbReference>
<dbReference type="InterPro" id="IPR040221">
    <property type="entry name" value="CDCA7/CDA7L"/>
</dbReference>
<feature type="region of interest" description="Disordered" evidence="10">
    <location>
        <begin position="87"/>
        <end position="125"/>
    </location>
</feature>
<feature type="region of interest" description="Disordered" evidence="10">
    <location>
        <begin position="311"/>
        <end position="345"/>
    </location>
</feature>
<feature type="compositionally biased region" description="Acidic residues" evidence="10">
    <location>
        <begin position="314"/>
        <end position="327"/>
    </location>
</feature>
<evidence type="ECO:0000256" key="6">
    <source>
        <dbReference type="ARBA" id="ARBA00022843"/>
    </source>
</evidence>
<dbReference type="AlphaFoldDB" id="A0AAN7PXS1"/>
<evidence type="ECO:0000256" key="10">
    <source>
        <dbReference type="SAM" id="MobiDB-lite"/>
    </source>
</evidence>
<evidence type="ECO:0000256" key="8">
    <source>
        <dbReference type="ARBA" id="ARBA00023163"/>
    </source>
</evidence>
<protein>
    <recommendedName>
        <fullName evidence="11">Zinc-finger domain-containing protein</fullName>
    </recommendedName>
</protein>
<evidence type="ECO:0000256" key="5">
    <source>
        <dbReference type="ARBA" id="ARBA00022553"/>
    </source>
</evidence>
<keyword evidence="9" id="KW-0539">Nucleus</keyword>
<sequence length="481" mass="54328">MCLCEIRSLATVHCECDYSAILVSLCLYLSRFQNSTFILLFQLLFACNNFTMEASHEKSEYELKREQNILKMRETLGFNYNPDAIPVPVKPVHNPPKEKTVVRKRRSNDPTFQARISSSPQVQRQSFRLAKKPPLYNYEALQSEDDLSDNDSEPDASIEGYVKSLQKVVYPSKRRKSTSAFHPVVDGFRVREFSQHDINNIAKRSSDKKRSVNSGSTCHQCRQHTLDTKSFCHNTQCVGINGQLCGPCLLVRYGEDVETTLKNPKWICPFCRGICNCSFCRRRSGRLPTGILAHVATKQGFKSVHHLLNLSNNGDEEDKENQSDENENNSSLEEKNSGNKENMESEGKVVENVMDDSDIKKHTAVTQDGARDTVEKTMEDDEIEEKICGTINEEKINSGGEEGFGSEAKINAETVLQYGIKGEVEKMMGDDKGEEGYEKDIGDERNKLVETVPEGINDGVENTENCLLGFDADLKPVMRRY</sequence>
<keyword evidence="6" id="KW-0832">Ubl conjugation</keyword>
<keyword evidence="3" id="KW-0963">Cytoplasm</keyword>
<comment type="subcellular location">
    <subcellularLocation>
        <location evidence="2">Cytoplasm</location>
    </subcellularLocation>
    <subcellularLocation>
        <location evidence="1">Nucleus</location>
    </subcellularLocation>
</comment>
<evidence type="ECO:0000313" key="13">
    <source>
        <dbReference type="Proteomes" id="UP001353858"/>
    </source>
</evidence>
<keyword evidence="5" id="KW-0597">Phosphoprotein</keyword>
<evidence type="ECO:0000256" key="7">
    <source>
        <dbReference type="ARBA" id="ARBA00023015"/>
    </source>
</evidence>
<evidence type="ECO:0000256" key="2">
    <source>
        <dbReference type="ARBA" id="ARBA00004496"/>
    </source>
</evidence>
<feature type="compositionally biased region" description="Basic and acidic residues" evidence="10">
    <location>
        <begin position="332"/>
        <end position="345"/>
    </location>
</feature>
<keyword evidence="4" id="KW-1017">Isopeptide bond</keyword>
<gene>
    <name evidence="12" type="ORF">RN001_015824</name>
</gene>
<evidence type="ECO:0000313" key="12">
    <source>
        <dbReference type="EMBL" id="KAK4871700.1"/>
    </source>
</evidence>
<accession>A0AAN7PXS1</accession>
<reference evidence="13" key="1">
    <citation type="submission" date="2023-01" db="EMBL/GenBank/DDBJ databases">
        <title>Key to firefly adult light organ development and bioluminescence: homeobox transcription factors regulate luciferase expression and transportation to peroxisome.</title>
        <authorList>
            <person name="Fu X."/>
        </authorList>
    </citation>
    <scope>NUCLEOTIDE SEQUENCE [LARGE SCALE GENOMIC DNA]</scope>
</reference>
<dbReference type="GO" id="GO:0006355">
    <property type="term" value="P:regulation of DNA-templated transcription"/>
    <property type="evidence" value="ECO:0007669"/>
    <property type="project" value="InterPro"/>
</dbReference>